<dbReference type="PROSITE" id="PS00198">
    <property type="entry name" value="4FE4S_FER_1"/>
    <property type="match status" value="1"/>
</dbReference>
<dbReference type="Proteomes" id="UP000596092">
    <property type="component" value="Chromosome"/>
</dbReference>
<dbReference type="GO" id="GO:0051539">
    <property type="term" value="F:4 iron, 4 sulfur cluster binding"/>
    <property type="evidence" value="ECO:0007669"/>
    <property type="project" value="UniProtKB-KW"/>
</dbReference>
<proteinExistence type="predicted"/>
<name>A0A7T5VDX5_9BACT</name>
<feature type="domain" description="4Fe-4S ferredoxin-type" evidence="6">
    <location>
        <begin position="159"/>
        <end position="188"/>
    </location>
</feature>
<dbReference type="InterPro" id="IPR003813">
    <property type="entry name" value="MvhD/FlpD"/>
</dbReference>
<dbReference type="RefSeq" id="WP_199261651.1">
    <property type="nucleotide sequence ID" value="NZ_CP054140.1"/>
</dbReference>
<protein>
    <submittedName>
        <fullName evidence="7">Hydrogenase iron-sulfur subunit</fullName>
    </submittedName>
</protein>
<dbReference type="GO" id="GO:0046872">
    <property type="term" value="F:metal ion binding"/>
    <property type="evidence" value="ECO:0007669"/>
    <property type="project" value="UniProtKB-KW"/>
</dbReference>
<evidence type="ECO:0000256" key="4">
    <source>
        <dbReference type="ARBA" id="ARBA00023004"/>
    </source>
</evidence>
<reference evidence="7 8" key="1">
    <citation type="submission" date="2020-05" db="EMBL/GenBank/DDBJ databases">
        <title>Complete genome of Desulfobulbus oligotrophicus.</title>
        <authorList>
            <person name="Podar M."/>
        </authorList>
    </citation>
    <scope>NUCLEOTIDE SEQUENCE [LARGE SCALE GENOMIC DNA]</scope>
    <source>
        <strain evidence="7 8">Prop6</strain>
    </source>
</reference>
<dbReference type="SUPFAM" id="SSF46548">
    <property type="entry name" value="alpha-helical ferredoxin"/>
    <property type="match status" value="1"/>
</dbReference>
<evidence type="ECO:0000256" key="2">
    <source>
        <dbReference type="ARBA" id="ARBA00022723"/>
    </source>
</evidence>
<dbReference type="InterPro" id="IPR004017">
    <property type="entry name" value="Cys_rich_dom"/>
</dbReference>
<dbReference type="PANTHER" id="PTHR43255:SF1">
    <property type="entry name" value="IRON-SULFUR-BINDING OXIDOREDUCTASE FADF-RELATED"/>
    <property type="match status" value="1"/>
</dbReference>
<dbReference type="InterPro" id="IPR051460">
    <property type="entry name" value="HdrC_iron-sulfur_subunit"/>
</dbReference>
<dbReference type="GO" id="GO:0005886">
    <property type="term" value="C:plasma membrane"/>
    <property type="evidence" value="ECO:0007669"/>
    <property type="project" value="TreeGrafter"/>
</dbReference>
<evidence type="ECO:0000313" key="8">
    <source>
        <dbReference type="Proteomes" id="UP000596092"/>
    </source>
</evidence>
<keyword evidence="1" id="KW-0004">4Fe-4S</keyword>
<keyword evidence="3" id="KW-0560">Oxidoreductase</keyword>
<dbReference type="PANTHER" id="PTHR43255">
    <property type="entry name" value="IRON-SULFUR-BINDING OXIDOREDUCTASE FADF-RELATED-RELATED"/>
    <property type="match status" value="1"/>
</dbReference>
<dbReference type="AlphaFoldDB" id="A0A7T5VDX5"/>
<dbReference type="GO" id="GO:0016491">
    <property type="term" value="F:oxidoreductase activity"/>
    <property type="evidence" value="ECO:0007669"/>
    <property type="project" value="UniProtKB-KW"/>
</dbReference>
<feature type="domain" description="4Fe-4S ferredoxin-type" evidence="6">
    <location>
        <begin position="202"/>
        <end position="232"/>
    </location>
</feature>
<keyword evidence="4" id="KW-0408">Iron</keyword>
<sequence>MANKTDDKTLNILLFLCNWGAHAAFLTLQDQLRPIPHEIRMVRVPCAGRIDRAMLLKAFAQGADGVALVGCEPGTCRYGSGSANSLQNTDDVQRILDIMGLGRERLCFGAFLPEESEELLSFLQNFADEINVLGPAGIEAVPVISALNADDLHQELRQLVAAYDIHACQDCGKCTSACPLALIGKPFSPRAIASAVITGGIHSPGVQENVWSCLTCGLCYDRCPSAVNFPAFIKELRHLYRHTALPGQEVHGGFFHSLMRSMSSAAITPRRWGGLPDEIRTDPESPILFFGGCAPYYDIFFGKHSRPQTNKILIDSLRLLNFFDVAPRLLTDERCCGHDLLWSGDKKNFERLARINVERLNGLGIETVITTCPECYMTLHTTYADEGLELKFKVVHLYDFLEEQLDKGAVDFEPFDQVITFQDSCRLGRLEGKVDLPRKLLKRLQPARFVEMKEAAGASICCGNCAWTGCDGYSKALQVRRLEQAHATGSDLLVTSCPKCQLHLACAMEDPFRREQLEIELMDLTSIIAQTIRWKG</sequence>
<dbReference type="EMBL" id="CP054140">
    <property type="protein sequence ID" value="QQG65972.1"/>
    <property type="molecule type" value="Genomic_DNA"/>
</dbReference>
<dbReference type="Gene3D" id="1.10.1060.10">
    <property type="entry name" value="Alpha-helical ferredoxin"/>
    <property type="match status" value="1"/>
</dbReference>
<accession>A0A7T5VDX5</accession>
<evidence type="ECO:0000256" key="3">
    <source>
        <dbReference type="ARBA" id="ARBA00023002"/>
    </source>
</evidence>
<evidence type="ECO:0000259" key="6">
    <source>
        <dbReference type="PROSITE" id="PS51379"/>
    </source>
</evidence>
<dbReference type="PROSITE" id="PS51379">
    <property type="entry name" value="4FE4S_FER_2"/>
    <property type="match status" value="2"/>
</dbReference>
<dbReference type="KEGG" id="dog:HP555_08875"/>
<dbReference type="Pfam" id="PF02662">
    <property type="entry name" value="FlpD"/>
    <property type="match status" value="1"/>
</dbReference>
<dbReference type="Pfam" id="PF02754">
    <property type="entry name" value="CCG"/>
    <property type="match status" value="2"/>
</dbReference>
<organism evidence="7 8">
    <name type="scientific">Desulfobulbus oligotrophicus</name>
    <dbReference type="NCBI Taxonomy" id="1909699"/>
    <lineage>
        <taxon>Bacteria</taxon>
        <taxon>Pseudomonadati</taxon>
        <taxon>Thermodesulfobacteriota</taxon>
        <taxon>Desulfobulbia</taxon>
        <taxon>Desulfobulbales</taxon>
        <taxon>Desulfobulbaceae</taxon>
        <taxon>Desulfobulbus</taxon>
    </lineage>
</organism>
<dbReference type="InterPro" id="IPR009051">
    <property type="entry name" value="Helical_ferredxn"/>
</dbReference>
<dbReference type="InterPro" id="IPR017896">
    <property type="entry name" value="4Fe4S_Fe-S-bd"/>
</dbReference>
<evidence type="ECO:0000256" key="5">
    <source>
        <dbReference type="ARBA" id="ARBA00023014"/>
    </source>
</evidence>
<dbReference type="Pfam" id="PF13183">
    <property type="entry name" value="Fer4_8"/>
    <property type="match status" value="1"/>
</dbReference>
<evidence type="ECO:0000256" key="1">
    <source>
        <dbReference type="ARBA" id="ARBA00022485"/>
    </source>
</evidence>
<dbReference type="InterPro" id="IPR017900">
    <property type="entry name" value="4Fe4S_Fe_S_CS"/>
</dbReference>
<evidence type="ECO:0000313" key="7">
    <source>
        <dbReference type="EMBL" id="QQG65972.1"/>
    </source>
</evidence>
<keyword evidence="8" id="KW-1185">Reference proteome</keyword>
<keyword evidence="5" id="KW-0411">Iron-sulfur</keyword>
<gene>
    <name evidence="7" type="ORF">HP555_08875</name>
</gene>
<keyword evidence="2" id="KW-0479">Metal-binding</keyword>